<keyword evidence="9" id="KW-1185">Reference proteome</keyword>
<dbReference type="InterPro" id="IPR037274">
    <property type="entry name" value="Znf_CHY_sf"/>
</dbReference>
<accession>A0A3Q3WJ93</accession>
<dbReference type="PANTHER" id="PTHR46527">
    <property type="entry name" value="NUCLEOPORIN-LIKE PROTEIN 2"/>
    <property type="match status" value="1"/>
</dbReference>
<name>A0A3Q3WJ93_MOLML</name>
<evidence type="ECO:0000313" key="9">
    <source>
        <dbReference type="Proteomes" id="UP000261620"/>
    </source>
</evidence>
<evidence type="ECO:0000313" key="8">
    <source>
        <dbReference type="Ensembl" id="ENSMMOP00000008879.1"/>
    </source>
</evidence>
<evidence type="ECO:0000256" key="3">
    <source>
        <dbReference type="ARBA" id="ARBA00022771"/>
    </source>
</evidence>
<dbReference type="SUPFAM" id="SSF161219">
    <property type="entry name" value="CHY zinc finger-like"/>
    <property type="match status" value="1"/>
</dbReference>
<feature type="domain" description="CHY-type" evidence="7">
    <location>
        <begin position="94"/>
        <end position="162"/>
    </location>
</feature>
<evidence type="ECO:0000259" key="7">
    <source>
        <dbReference type="PROSITE" id="PS51266"/>
    </source>
</evidence>
<dbReference type="PANTHER" id="PTHR46527:SF1">
    <property type="entry name" value="NUCLEOPORIN NUP42"/>
    <property type="match status" value="1"/>
</dbReference>
<dbReference type="InterPro" id="IPR008913">
    <property type="entry name" value="Znf_CHY"/>
</dbReference>
<keyword evidence="4" id="KW-0862">Zinc</keyword>
<dbReference type="GO" id="GO:0008270">
    <property type="term" value="F:zinc ion binding"/>
    <property type="evidence" value="ECO:0007669"/>
    <property type="project" value="UniProtKB-KW"/>
</dbReference>
<dbReference type="PROSITE" id="PS51266">
    <property type="entry name" value="ZF_CHY"/>
    <property type="match status" value="1"/>
</dbReference>
<evidence type="ECO:0000256" key="6">
    <source>
        <dbReference type="PROSITE-ProRule" id="PRU00601"/>
    </source>
</evidence>
<evidence type="ECO:0000256" key="2">
    <source>
        <dbReference type="ARBA" id="ARBA00022723"/>
    </source>
</evidence>
<dbReference type="AlphaFoldDB" id="A0A3Q3WJ93"/>
<evidence type="ECO:0000256" key="5">
    <source>
        <dbReference type="ARBA" id="ARBA00023242"/>
    </source>
</evidence>
<dbReference type="Pfam" id="PF05495">
    <property type="entry name" value="zf-CHY"/>
    <property type="match status" value="1"/>
</dbReference>
<dbReference type="STRING" id="94237.ENSMMOP00000008879"/>
<comment type="subcellular location">
    <subcellularLocation>
        <location evidence="1">Nucleus</location>
    </subcellularLocation>
</comment>
<evidence type="ECO:0000256" key="1">
    <source>
        <dbReference type="ARBA" id="ARBA00004123"/>
    </source>
</evidence>
<sequence>MLHHYSDVLGYLDLHNAAPADLVLQECELMVGCLSCSQESPLQNLSYGQSKEFNCEQCHSKLSILAESTRFQYIPPRANKTGQSSYPAVQKGKPLPEKGACKHYKHSHRWLRFPCCGRMYPCDVCHDEDQDHPMELATRMICGYCAKEQPYANGKPCISCGNMMTRGTRTSHWEGGLGCRNKAKMSRNDRHKYANTNKTVSRKAAIQKK</sequence>
<dbReference type="OMA" id="PMQNLAY"/>
<reference evidence="8" key="2">
    <citation type="submission" date="2025-09" db="UniProtKB">
        <authorList>
            <consortium name="Ensembl"/>
        </authorList>
    </citation>
    <scope>IDENTIFICATION</scope>
</reference>
<dbReference type="GO" id="GO:0005634">
    <property type="term" value="C:nucleus"/>
    <property type="evidence" value="ECO:0007669"/>
    <property type="project" value="UniProtKB-SubCell"/>
</dbReference>
<dbReference type="Ensembl" id="ENSMMOT00000009037.1">
    <property type="protein sequence ID" value="ENSMMOP00000008879.1"/>
    <property type="gene ID" value="ENSMMOG00000006858.1"/>
</dbReference>
<keyword evidence="5" id="KW-0539">Nucleus</keyword>
<dbReference type="Proteomes" id="UP000261620">
    <property type="component" value="Unplaced"/>
</dbReference>
<keyword evidence="3 6" id="KW-0863">Zinc-finger</keyword>
<evidence type="ECO:0000256" key="4">
    <source>
        <dbReference type="ARBA" id="ARBA00022833"/>
    </source>
</evidence>
<keyword evidence="2" id="KW-0479">Metal-binding</keyword>
<proteinExistence type="predicted"/>
<dbReference type="InterPro" id="IPR051767">
    <property type="entry name" value="Nucleoporin_NUP42"/>
</dbReference>
<reference evidence="8" key="1">
    <citation type="submission" date="2025-08" db="UniProtKB">
        <authorList>
            <consortium name="Ensembl"/>
        </authorList>
    </citation>
    <scope>IDENTIFICATION</scope>
</reference>
<organism evidence="8 9">
    <name type="scientific">Mola mola</name>
    <name type="common">Ocean sunfish</name>
    <name type="synonym">Tetraodon mola</name>
    <dbReference type="NCBI Taxonomy" id="94237"/>
    <lineage>
        <taxon>Eukaryota</taxon>
        <taxon>Metazoa</taxon>
        <taxon>Chordata</taxon>
        <taxon>Craniata</taxon>
        <taxon>Vertebrata</taxon>
        <taxon>Euteleostomi</taxon>
        <taxon>Actinopterygii</taxon>
        <taxon>Neopterygii</taxon>
        <taxon>Teleostei</taxon>
        <taxon>Neoteleostei</taxon>
        <taxon>Acanthomorphata</taxon>
        <taxon>Eupercaria</taxon>
        <taxon>Tetraodontiformes</taxon>
        <taxon>Molidae</taxon>
        <taxon>Mola</taxon>
    </lineage>
</organism>
<protein>
    <recommendedName>
        <fullName evidence="7">CHY-type domain-containing protein</fullName>
    </recommendedName>
</protein>